<name>A0A6J5LZZ9_9CAUD</name>
<accession>A0A6J5LZZ9</accession>
<protein>
    <submittedName>
        <fullName evidence="1">Uncharacterized protein</fullName>
    </submittedName>
</protein>
<reference evidence="1" key="1">
    <citation type="submission" date="2020-04" db="EMBL/GenBank/DDBJ databases">
        <authorList>
            <person name="Chiriac C."/>
            <person name="Salcher M."/>
            <person name="Ghai R."/>
            <person name="Kavagutti S V."/>
        </authorList>
    </citation>
    <scope>NUCLEOTIDE SEQUENCE</scope>
</reference>
<proteinExistence type="predicted"/>
<gene>
    <name evidence="1" type="ORF">UFOVP346_52</name>
</gene>
<sequence length="157" mass="17077">MSWSYSSNDLNLTTSSGRLNTVRFLIGDTDTTDQLVQNEEITFALSILNNNVYTSAGWVCRAIAAKFSRLVDTEISAALSAKYSTRAKQYQQLATQVENQGKRLGGRSLGVSAGGISESAMYTAEVDPDRVKPAFRVGQFDNTEAGVHYLPDEPDGV</sequence>
<dbReference type="EMBL" id="LR796352">
    <property type="protein sequence ID" value="CAB4139492.1"/>
    <property type="molecule type" value="Genomic_DNA"/>
</dbReference>
<evidence type="ECO:0000313" key="1">
    <source>
        <dbReference type="EMBL" id="CAB4139492.1"/>
    </source>
</evidence>
<organism evidence="1">
    <name type="scientific">uncultured Caudovirales phage</name>
    <dbReference type="NCBI Taxonomy" id="2100421"/>
    <lineage>
        <taxon>Viruses</taxon>
        <taxon>Duplodnaviria</taxon>
        <taxon>Heunggongvirae</taxon>
        <taxon>Uroviricota</taxon>
        <taxon>Caudoviricetes</taxon>
        <taxon>Peduoviridae</taxon>
        <taxon>Maltschvirus</taxon>
        <taxon>Maltschvirus maltsch</taxon>
    </lineage>
</organism>